<dbReference type="Gene3D" id="1.10.10.10">
    <property type="entry name" value="Winged helix-like DNA-binding domain superfamily/Winged helix DNA-binding domain"/>
    <property type="match status" value="1"/>
</dbReference>
<dbReference type="InterPro" id="IPR036390">
    <property type="entry name" value="WH_DNA-bd_sf"/>
</dbReference>
<dbReference type="InterPro" id="IPR036388">
    <property type="entry name" value="WH-like_DNA-bd_sf"/>
</dbReference>
<accession>A0AAT9HLA3</accession>
<name>A0AAT9HLA3_9ACTN</name>
<organism evidence="1">
    <name type="scientific">Streptomyces haneummycinicus</name>
    <dbReference type="NCBI Taxonomy" id="3074435"/>
    <lineage>
        <taxon>Bacteria</taxon>
        <taxon>Bacillati</taxon>
        <taxon>Actinomycetota</taxon>
        <taxon>Actinomycetes</taxon>
        <taxon>Kitasatosporales</taxon>
        <taxon>Streptomycetaceae</taxon>
        <taxon>Streptomyces</taxon>
    </lineage>
</organism>
<protein>
    <recommendedName>
        <fullName evidence="2">GntR family transcriptional regulator</fullName>
    </recommendedName>
</protein>
<dbReference type="SUPFAM" id="SSF46785">
    <property type="entry name" value="Winged helix' DNA-binding domain"/>
    <property type="match status" value="1"/>
</dbReference>
<reference evidence="1" key="1">
    <citation type="submission" date="2024-06" db="EMBL/GenBank/DDBJ databases">
        <authorList>
            <consortium name="consrtm"/>
            <person name="Uemura M."/>
            <person name="Terahara T."/>
        </authorList>
    </citation>
    <scope>NUCLEOTIDE SEQUENCE</scope>
    <source>
        <strain evidence="1">KM77-8</strain>
    </source>
</reference>
<proteinExistence type="predicted"/>
<evidence type="ECO:0000313" key="1">
    <source>
        <dbReference type="EMBL" id="BFO18111.1"/>
    </source>
</evidence>
<dbReference type="EMBL" id="AP035768">
    <property type="protein sequence ID" value="BFO18111.1"/>
    <property type="molecule type" value="Genomic_DNA"/>
</dbReference>
<reference evidence="1" key="2">
    <citation type="submission" date="2024-07" db="EMBL/GenBank/DDBJ databases">
        <title>Streptomyces haneummycinica sp. nov., a new antibiotic-producing actinobacterium isolated from marine sediment.</title>
        <authorList>
            <person name="Uemura M."/>
            <person name="Hamada M."/>
            <person name="Hirano S."/>
            <person name="Kobayashi K."/>
            <person name="Ohshiro T."/>
            <person name="Kobayashi T."/>
            <person name="Terahara T."/>
        </authorList>
    </citation>
    <scope>NUCLEOTIDE SEQUENCE</scope>
    <source>
        <strain evidence="1">KM77-8</strain>
    </source>
</reference>
<evidence type="ECO:0008006" key="2">
    <source>
        <dbReference type="Google" id="ProtNLM"/>
    </source>
</evidence>
<gene>
    <name evidence="1" type="ORF">SHKM778_44990</name>
</gene>
<sequence>MRAGRPAPPAQDLAQALGVNVNTVLRGLRALRDEECWSSGGAGA</sequence>
<dbReference type="AlphaFoldDB" id="A0AAT9HLA3"/>